<dbReference type="Pfam" id="PF07346">
    <property type="entry name" value="DUF1477"/>
    <property type="match status" value="1"/>
</dbReference>
<name>A0A5B8YU17_9ABAC</name>
<dbReference type="RefSeq" id="YP_010802547.1">
    <property type="nucleotide sequence ID" value="NC_077025.1"/>
</dbReference>
<dbReference type="Proteomes" id="UP001162233">
    <property type="component" value="Segment"/>
</dbReference>
<protein>
    <submittedName>
        <fullName evidence="1">Uncharacterized protein</fullName>
    </submittedName>
</protein>
<reference evidence="1" key="1">
    <citation type="journal article" date="2019" name="Viruses">
        <title>A Novel Alphabaculovirus from the Soybean Looper, Chrysodeixis includens, that Produces Tetrahedral Occlusion Bodies and Encodes Two Copies of he65.</title>
        <authorList>
            <person name="Harrison R.L."/>
            <person name="Rowley D.L."/>
            <person name="Popham H.J.R."/>
        </authorList>
    </citation>
    <scope>NUCLEOTIDE SEQUENCE</scope>
    <source>
        <strain evidence="1">ChinNPV-1</strain>
    </source>
</reference>
<evidence type="ECO:0000313" key="1">
    <source>
        <dbReference type="EMBL" id="QED40631.1"/>
    </source>
</evidence>
<keyword evidence="2" id="KW-1185">Reference proteome</keyword>
<organism evidence="1 2">
    <name type="scientific">Chrysodeixis includens nucleopolyhedrovirus</name>
    <dbReference type="NCBI Taxonomy" id="1207438"/>
    <lineage>
        <taxon>Viruses</taxon>
        <taxon>Viruses incertae sedis</taxon>
        <taxon>Naldaviricetes</taxon>
        <taxon>Lefavirales</taxon>
        <taxon>Baculoviridae</taxon>
        <taxon>Alphabaculovirus</taxon>
        <taxon>Alphabaculovirus chrincludentis</taxon>
        <taxon>Alphabaculovirus alterchrincludentis</taxon>
    </lineage>
</organism>
<dbReference type="GeneID" id="80541317"/>
<dbReference type="EMBL" id="MK746083">
    <property type="protein sequence ID" value="QED40631.1"/>
    <property type="molecule type" value="Genomic_DNA"/>
</dbReference>
<proteinExistence type="predicted"/>
<dbReference type="InterPro" id="IPR009946">
    <property type="entry name" value="AcMNPV_Orf4"/>
</dbReference>
<dbReference type="KEGG" id="vg:80541317"/>
<sequence length="114" mass="12871">MLNWNRNASVDRNGRPAINNVLGLISVIDTSKPNGRQLFYNLCLKAITLGLRNSGTFKGFKALINLLIESEKLLFDSNRVLSFIRNFLIAHSDGDNMQCAINLQLLDYVLTTYH</sequence>
<evidence type="ECO:0000313" key="2">
    <source>
        <dbReference type="Proteomes" id="UP001162233"/>
    </source>
</evidence>
<accession>A0A5B8YU17</accession>